<evidence type="ECO:0000256" key="1">
    <source>
        <dbReference type="ARBA" id="ARBA00008419"/>
    </source>
</evidence>
<feature type="domain" description="6-phosphogluconate dehydrogenase C-terminal" evidence="4">
    <location>
        <begin position="167"/>
        <end position="194"/>
    </location>
</feature>
<keyword evidence="2" id="KW-0560">Oxidoreductase</keyword>
<accession>A0A8T3YJN0</accession>
<dbReference type="GO" id="GO:0050661">
    <property type="term" value="F:NADP binding"/>
    <property type="evidence" value="ECO:0007669"/>
    <property type="project" value="InterPro"/>
</dbReference>
<dbReference type="GO" id="GO:0006098">
    <property type="term" value="P:pentose-phosphate shunt"/>
    <property type="evidence" value="ECO:0007669"/>
    <property type="project" value="InterPro"/>
</dbReference>
<dbReference type="InterPro" id="IPR015815">
    <property type="entry name" value="HIBADH-related"/>
</dbReference>
<dbReference type="InterPro" id="IPR008927">
    <property type="entry name" value="6-PGluconate_DH-like_C_sf"/>
</dbReference>
<evidence type="ECO:0000313" key="7">
    <source>
        <dbReference type="Proteomes" id="UP000732298"/>
    </source>
</evidence>
<dbReference type="GO" id="GO:0004616">
    <property type="term" value="F:phosphogluconate dehydrogenase (decarboxylating) activity"/>
    <property type="evidence" value="ECO:0007669"/>
    <property type="project" value="InterPro"/>
</dbReference>
<evidence type="ECO:0000259" key="5">
    <source>
        <dbReference type="Pfam" id="PF03446"/>
    </source>
</evidence>
<dbReference type="PANTHER" id="PTHR11811">
    <property type="entry name" value="6-PHOSPHOGLUCONATE DEHYDROGENASE"/>
    <property type="match status" value="1"/>
</dbReference>
<dbReference type="Pfam" id="PF03446">
    <property type="entry name" value="NAD_binding_2"/>
    <property type="match status" value="1"/>
</dbReference>
<gene>
    <name evidence="6" type="primary">gnd</name>
    <name evidence="6" type="ORF">HY544_00705</name>
</gene>
<evidence type="ECO:0000259" key="4">
    <source>
        <dbReference type="Pfam" id="PF00393"/>
    </source>
</evidence>
<evidence type="ECO:0000313" key="6">
    <source>
        <dbReference type="EMBL" id="MBI4210012.1"/>
    </source>
</evidence>
<keyword evidence="3" id="KW-0311">Gluconate utilization</keyword>
<dbReference type="Gene3D" id="3.40.50.720">
    <property type="entry name" value="NAD(P)-binding Rossmann-like Domain"/>
    <property type="match status" value="1"/>
</dbReference>
<dbReference type="Pfam" id="PF00393">
    <property type="entry name" value="6PGD"/>
    <property type="match status" value="1"/>
</dbReference>
<comment type="caution">
    <text evidence="6">The sequence shown here is derived from an EMBL/GenBank/DDBJ whole genome shotgun (WGS) entry which is preliminary data.</text>
</comment>
<comment type="similarity">
    <text evidence="1">Belongs to the 6-phosphogluconate dehydrogenase family.</text>
</comment>
<dbReference type="Gene3D" id="1.10.1040.10">
    <property type="entry name" value="N-(1-d-carboxylethyl)-l-norvaline Dehydrogenase, domain 2"/>
    <property type="match status" value="1"/>
</dbReference>
<name>A0A8T3YJN0_9ARCH</name>
<feature type="domain" description="6-phosphogluconate dehydrogenase NADP-binding" evidence="5">
    <location>
        <begin position="2"/>
        <end position="153"/>
    </location>
</feature>
<dbReference type="NCBIfam" id="NF007161">
    <property type="entry name" value="PRK09599.1"/>
    <property type="match status" value="1"/>
</dbReference>
<dbReference type="InterPro" id="IPR006183">
    <property type="entry name" value="Pgluconate_DH"/>
</dbReference>
<evidence type="ECO:0000256" key="2">
    <source>
        <dbReference type="ARBA" id="ARBA00023002"/>
    </source>
</evidence>
<dbReference type="InterPro" id="IPR013328">
    <property type="entry name" value="6PGD_dom2"/>
</dbReference>
<dbReference type="EMBL" id="JACQPB010000005">
    <property type="protein sequence ID" value="MBI4210012.1"/>
    <property type="molecule type" value="Genomic_DNA"/>
</dbReference>
<dbReference type="InterPro" id="IPR002204">
    <property type="entry name" value="3-OH-isobutyrate_DH-rel_CS"/>
</dbReference>
<proteinExistence type="inferred from homology"/>
<dbReference type="GO" id="GO:0019521">
    <property type="term" value="P:D-gluconate metabolic process"/>
    <property type="evidence" value="ECO:0007669"/>
    <property type="project" value="UniProtKB-KW"/>
</dbReference>
<dbReference type="PIRSF" id="PIRSF000103">
    <property type="entry name" value="HIBADH"/>
    <property type="match status" value="1"/>
</dbReference>
<dbReference type="PROSITE" id="PS00895">
    <property type="entry name" value="3_HYDROXYISOBUT_DH"/>
    <property type="match status" value="1"/>
</dbReference>
<organism evidence="6 7">
    <name type="scientific">Candidatus Iainarchaeum sp</name>
    <dbReference type="NCBI Taxonomy" id="3101447"/>
    <lineage>
        <taxon>Archaea</taxon>
        <taxon>Candidatus Iainarchaeota</taxon>
        <taxon>Candidatus Iainarchaeia</taxon>
        <taxon>Candidatus Iainarchaeales</taxon>
        <taxon>Candidatus Iainarchaeaceae</taxon>
        <taxon>Candidatus Iainarchaeum</taxon>
    </lineage>
</organism>
<evidence type="ECO:0000256" key="3">
    <source>
        <dbReference type="ARBA" id="ARBA00023064"/>
    </source>
</evidence>
<dbReference type="InterPro" id="IPR006115">
    <property type="entry name" value="6PGDH_NADP-bd"/>
</dbReference>
<dbReference type="Proteomes" id="UP000732298">
    <property type="component" value="Unassembled WGS sequence"/>
</dbReference>
<dbReference type="SUPFAM" id="SSF48179">
    <property type="entry name" value="6-phosphogluconate dehydrogenase C-terminal domain-like"/>
    <property type="match status" value="1"/>
</dbReference>
<dbReference type="AlphaFoldDB" id="A0A8T3YJN0"/>
<sequence>MRIGFIGLGKMGSRMAERLLGQGFEVVLYARRPDSMTALAGKGAVPTGSYREFCERLPAPKMIFLMVTHGKPVDEVINGLGPFLAAGDIIVDCGNSFYKDSIRRAKSLAKRGIHFLDAGTSGGLEGAANGASIMVGGNRQAFDAVEPAFRALAVPGGYAWLGGSGAGHFVKMVHNGIEYSLLQAYGEGYALLEKSKYRLDLREVTRVFRNGSVIRGWLMDLLSQSLASDPKLSRHRGVVGGGGTGKWALDTAKEYKLKMPMLEQAMKARKRSFSKPDFSTKVVAALRSMFGGHEEPKK</sequence>
<reference evidence="6" key="1">
    <citation type="submission" date="2020-07" db="EMBL/GenBank/DDBJ databases">
        <title>Huge and variable diversity of episymbiotic CPR bacteria and DPANN archaea in groundwater ecosystems.</title>
        <authorList>
            <person name="He C.Y."/>
            <person name="Keren R."/>
            <person name="Whittaker M."/>
            <person name="Farag I.F."/>
            <person name="Doudna J."/>
            <person name="Cate J.H.D."/>
            <person name="Banfield J.F."/>
        </authorList>
    </citation>
    <scope>NUCLEOTIDE SEQUENCE</scope>
    <source>
        <strain evidence="6">NC_groundwater_1296_Ag_S-0.2um_52_80</strain>
    </source>
</reference>
<dbReference type="SUPFAM" id="SSF51735">
    <property type="entry name" value="NAD(P)-binding Rossmann-fold domains"/>
    <property type="match status" value="1"/>
</dbReference>
<dbReference type="PRINTS" id="PR00076">
    <property type="entry name" value="6PGDHDRGNASE"/>
</dbReference>
<dbReference type="InterPro" id="IPR004849">
    <property type="entry name" value="6DGDH_YqeC"/>
</dbReference>
<protein>
    <submittedName>
        <fullName evidence="6">Decarboxylating 6-phosphogluconate dehydrogenase</fullName>
    </submittedName>
</protein>
<dbReference type="InterPro" id="IPR036291">
    <property type="entry name" value="NAD(P)-bd_dom_sf"/>
</dbReference>
<dbReference type="NCBIfam" id="TIGR00872">
    <property type="entry name" value="gnd_rel"/>
    <property type="match status" value="1"/>
</dbReference>
<dbReference type="InterPro" id="IPR006114">
    <property type="entry name" value="6PGDH_C"/>
</dbReference>